<evidence type="ECO:0000313" key="5">
    <source>
        <dbReference type="Proteomes" id="UP000186106"/>
    </source>
</evidence>
<name>A0A1N7IAC4_9FLAO</name>
<evidence type="ECO:0000313" key="6">
    <source>
        <dbReference type="Proteomes" id="UP000279541"/>
    </source>
</evidence>
<dbReference type="RefSeq" id="WP_076353237.1">
    <property type="nucleotide sequence ID" value="NZ_CP033926.1"/>
</dbReference>
<dbReference type="InterPro" id="IPR007492">
    <property type="entry name" value="LytTR_DNA-bd_dom"/>
</dbReference>
<feature type="transmembrane region" description="Helical" evidence="1">
    <location>
        <begin position="51"/>
        <end position="72"/>
    </location>
</feature>
<sequence>MFSLVPYSYPKSKSVKEILISSMAAGILVYLFLIIFQPFGTENYHHPYKYFILFPYTLIFGAAFFISSLFVFRFKDWNIGSELLKIFVILVLGSIFSYLYNTLFISHVELSLENYGYMLLYSLAVGIPISTIYILSRYIYLKNIHENIARDIVPQLIGNIENSKEKILTITSNNIELAIAEEDFLCAQSMENYCTLYFLENNTIKKNLLRISLSNVLSQVETDSIKKCHRSFIVNLKKVKNLKGNAQGYKLILPEIDFEIPVSRSFISDIIPQLQQSKS</sequence>
<dbReference type="SMART" id="SM00850">
    <property type="entry name" value="LytTR"/>
    <property type="match status" value="1"/>
</dbReference>
<reference evidence="3 6" key="2">
    <citation type="submission" date="2018-11" db="EMBL/GenBank/DDBJ databases">
        <title>Proposal to divide the Flavobacteriaceae and reorganize its genera based on Amino Acid Identity values calculated from whole genome sequences.</title>
        <authorList>
            <person name="Nicholson A.C."/>
            <person name="Gulvik C.A."/>
            <person name="Whitney A.M."/>
            <person name="Humrighouse B.W."/>
            <person name="Bell M."/>
            <person name="Holmes B."/>
            <person name="Steigerwalt A.G."/>
            <person name="Villarma A."/>
            <person name="Sheth M."/>
            <person name="Batra D."/>
            <person name="Pryor J."/>
            <person name="Bernardet J.-F."/>
            <person name="Hugo C."/>
            <person name="Kampfer P."/>
            <person name="Newman J."/>
            <person name="McQuiston J.R."/>
        </authorList>
    </citation>
    <scope>NUCLEOTIDE SEQUENCE [LARGE SCALE GENOMIC DNA]</scope>
    <source>
        <strain evidence="3 6">DSM 16927</strain>
    </source>
</reference>
<dbReference type="EMBL" id="CP033926">
    <property type="protein sequence ID" value="AZB01145.1"/>
    <property type="molecule type" value="Genomic_DNA"/>
</dbReference>
<organism evidence="4 5">
    <name type="scientific">Chryseobacterium joostei</name>
    <dbReference type="NCBI Taxonomy" id="112234"/>
    <lineage>
        <taxon>Bacteria</taxon>
        <taxon>Pseudomonadati</taxon>
        <taxon>Bacteroidota</taxon>
        <taxon>Flavobacteriia</taxon>
        <taxon>Flavobacteriales</taxon>
        <taxon>Weeksellaceae</taxon>
        <taxon>Chryseobacterium group</taxon>
        <taxon>Chryseobacterium</taxon>
    </lineage>
</organism>
<dbReference type="EMBL" id="FTNZ01000003">
    <property type="protein sequence ID" value="SIS34017.1"/>
    <property type="molecule type" value="Genomic_DNA"/>
</dbReference>
<evidence type="ECO:0000259" key="2">
    <source>
        <dbReference type="PROSITE" id="PS50930"/>
    </source>
</evidence>
<dbReference type="OrthoDB" id="1118393at2"/>
<feature type="domain" description="HTH LytTR-type" evidence="2">
    <location>
        <begin position="212"/>
        <end position="276"/>
    </location>
</feature>
<dbReference type="Pfam" id="PF04397">
    <property type="entry name" value="LytTR"/>
    <property type="match status" value="1"/>
</dbReference>
<dbReference type="PROSITE" id="PS50930">
    <property type="entry name" value="HTH_LYTTR"/>
    <property type="match status" value="1"/>
</dbReference>
<reference evidence="4 5" key="1">
    <citation type="submission" date="2017-01" db="EMBL/GenBank/DDBJ databases">
        <authorList>
            <person name="Mah S.A."/>
            <person name="Swanson W.J."/>
            <person name="Moy G.W."/>
            <person name="Vacquier V.D."/>
        </authorList>
    </citation>
    <scope>NUCLEOTIDE SEQUENCE [LARGE SCALE GENOMIC DNA]</scope>
    <source>
        <strain evidence="4 5">DSM 16927</strain>
    </source>
</reference>
<dbReference type="AlphaFoldDB" id="A0A1N7IAC4"/>
<evidence type="ECO:0000256" key="1">
    <source>
        <dbReference type="SAM" id="Phobius"/>
    </source>
</evidence>
<dbReference type="KEGG" id="cjt:EG359_16680"/>
<keyword evidence="1" id="KW-0472">Membrane</keyword>
<dbReference type="Gene3D" id="2.40.50.1020">
    <property type="entry name" value="LytTr DNA-binding domain"/>
    <property type="match status" value="1"/>
</dbReference>
<evidence type="ECO:0000313" key="4">
    <source>
        <dbReference type="EMBL" id="SIS34017.1"/>
    </source>
</evidence>
<feature type="transmembrane region" description="Helical" evidence="1">
    <location>
        <begin position="18"/>
        <end position="39"/>
    </location>
</feature>
<dbReference type="Proteomes" id="UP000279541">
    <property type="component" value="Chromosome"/>
</dbReference>
<keyword evidence="1" id="KW-0812">Transmembrane</keyword>
<dbReference type="GO" id="GO:0003677">
    <property type="term" value="F:DNA binding"/>
    <property type="evidence" value="ECO:0007669"/>
    <property type="project" value="InterPro"/>
</dbReference>
<proteinExistence type="predicted"/>
<keyword evidence="1" id="KW-1133">Transmembrane helix</keyword>
<protein>
    <submittedName>
        <fullName evidence="3">LytTR family transcriptional regulator</fullName>
    </submittedName>
    <submittedName>
        <fullName evidence="4">Transcriptional regulator, LytTR family</fullName>
    </submittedName>
</protein>
<gene>
    <name evidence="3" type="ORF">EG359_16680</name>
    <name evidence="4" type="ORF">SAMN05421768_103530</name>
</gene>
<keyword evidence="6" id="KW-1185">Reference proteome</keyword>
<dbReference type="Proteomes" id="UP000186106">
    <property type="component" value="Unassembled WGS sequence"/>
</dbReference>
<dbReference type="STRING" id="112234.SAMN05421768_103530"/>
<feature type="transmembrane region" description="Helical" evidence="1">
    <location>
        <begin position="115"/>
        <end position="135"/>
    </location>
</feature>
<accession>A0A1N7IAC4</accession>
<feature type="transmembrane region" description="Helical" evidence="1">
    <location>
        <begin position="84"/>
        <end position="103"/>
    </location>
</feature>
<evidence type="ECO:0000313" key="3">
    <source>
        <dbReference type="EMBL" id="AZB01145.1"/>
    </source>
</evidence>